<dbReference type="AlphaFoldDB" id="A0A2K8NAV4"/>
<evidence type="ECO:0000256" key="3">
    <source>
        <dbReference type="ARBA" id="ARBA00023002"/>
    </source>
</evidence>
<comment type="catalytic activity">
    <reaction evidence="6">
        <text>precorrin-2 + NAD(+) = sirohydrochlorin + NADH + 2 H(+)</text>
        <dbReference type="Rhea" id="RHEA:15613"/>
        <dbReference type="ChEBI" id="CHEBI:15378"/>
        <dbReference type="ChEBI" id="CHEBI:57540"/>
        <dbReference type="ChEBI" id="CHEBI:57945"/>
        <dbReference type="ChEBI" id="CHEBI:58351"/>
        <dbReference type="ChEBI" id="CHEBI:58827"/>
        <dbReference type="EC" id="1.3.1.76"/>
    </reaction>
</comment>
<keyword evidence="10" id="KW-1185">Reference proteome</keyword>
<comment type="pathway">
    <text evidence="1">Porphyrin-containing compound metabolism; siroheme biosynthesis; sirohydrochlorin from precorrin-2: step 1/1.</text>
</comment>
<organism evidence="9 10">
    <name type="scientific">Kyrpidia spormannii</name>
    <dbReference type="NCBI Taxonomy" id="2055160"/>
    <lineage>
        <taxon>Bacteria</taxon>
        <taxon>Bacillati</taxon>
        <taxon>Bacillota</taxon>
        <taxon>Bacilli</taxon>
        <taxon>Bacillales</taxon>
        <taxon>Alicyclobacillaceae</taxon>
        <taxon>Kyrpidia</taxon>
    </lineage>
</organism>
<feature type="region of interest" description="Disordered" evidence="7">
    <location>
        <begin position="260"/>
        <end position="283"/>
    </location>
</feature>
<gene>
    <name evidence="9" type="ORF">CVV65_04710</name>
</gene>
<evidence type="ECO:0000313" key="10">
    <source>
        <dbReference type="Proteomes" id="UP000231932"/>
    </source>
</evidence>
<evidence type="ECO:0000256" key="7">
    <source>
        <dbReference type="SAM" id="MobiDB-lite"/>
    </source>
</evidence>
<keyword evidence="4" id="KW-0520">NAD</keyword>
<reference evidence="10" key="1">
    <citation type="submission" date="2017-11" db="EMBL/GenBank/DDBJ databases">
        <title>Complete Genome Sequence of Kyrpidia sp. Strain EA-1, a thermophilic, hydrogen-oxidizing Bacterium, isolated from the Azores.</title>
        <authorList>
            <person name="Reiner J.E."/>
            <person name="Lapp C.J."/>
            <person name="Bunk B."/>
            <person name="Gescher J."/>
        </authorList>
    </citation>
    <scope>NUCLEOTIDE SEQUENCE [LARGE SCALE GENOMIC DNA]</scope>
    <source>
        <strain evidence="10">EA-1</strain>
    </source>
</reference>
<dbReference type="InterPro" id="IPR028281">
    <property type="entry name" value="Sirohaem_synthase_central"/>
</dbReference>
<dbReference type="SUPFAM" id="SSF75615">
    <property type="entry name" value="Siroheme synthase middle domains-like"/>
    <property type="match status" value="1"/>
</dbReference>
<dbReference type="GO" id="GO:0019354">
    <property type="term" value="P:siroheme biosynthetic process"/>
    <property type="evidence" value="ECO:0007669"/>
    <property type="project" value="UniProtKB-UniPathway"/>
</dbReference>
<dbReference type="InterPro" id="IPR036291">
    <property type="entry name" value="NAD(P)-bd_dom_sf"/>
</dbReference>
<dbReference type="SUPFAM" id="SSF51735">
    <property type="entry name" value="NAD(P)-binding Rossmann-fold domains"/>
    <property type="match status" value="1"/>
</dbReference>
<evidence type="ECO:0000259" key="8">
    <source>
        <dbReference type="Pfam" id="PF14824"/>
    </source>
</evidence>
<dbReference type="GO" id="GO:0043115">
    <property type="term" value="F:precorrin-2 dehydrogenase activity"/>
    <property type="evidence" value="ECO:0007669"/>
    <property type="project" value="UniProtKB-EC"/>
</dbReference>
<accession>A0A2K8NAV4</accession>
<keyword evidence="3" id="KW-0560">Oxidoreductase</keyword>
<evidence type="ECO:0000256" key="4">
    <source>
        <dbReference type="ARBA" id="ARBA00023027"/>
    </source>
</evidence>
<sequence length="283" mass="30129">MAGSAGGLAYGGGVWRRCPELSGGGYVFLPVPPLVNGGGVLTGEKELRCDYLLALDLRGLPVLVVGGGAVGARKTEGLIQCGARVTVVSPKLAPQLERRVREGAVRWEPREYHVGEAGAYRLVFAAAGNPEVNRRVAEDARASGVWINVADRPELGNLRVPASFRRGPLTVAVSTAGGSPWLAQAFRKLLEEVIDPAYGPFVEQMVEARQRLRAAGVGVSERREAFAEIWRSQALDRWRSGDAPGAKAVVEAILGRWGAGDHGDSADRLAKKRSGHDPDPLGD</sequence>
<dbReference type="EC" id="1.3.1.76" evidence="2"/>
<protein>
    <recommendedName>
        <fullName evidence="2">precorrin-2 dehydrogenase</fullName>
        <ecNumber evidence="2">1.3.1.76</ecNumber>
    </recommendedName>
</protein>
<proteinExistence type="predicted"/>
<dbReference type="KEGG" id="kyr:CVV65_04710"/>
<dbReference type="Proteomes" id="UP000231932">
    <property type="component" value="Chromosome"/>
</dbReference>
<name>A0A2K8NAV4_9BACL</name>
<dbReference type="NCBIfam" id="TIGR01470">
    <property type="entry name" value="cysG_Nterm"/>
    <property type="match status" value="1"/>
</dbReference>
<dbReference type="UniPathway" id="UPA00262">
    <property type="reaction ID" value="UER00222"/>
</dbReference>
<dbReference type="InterPro" id="IPR028161">
    <property type="entry name" value="Met8-like"/>
</dbReference>
<evidence type="ECO:0000256" key="6">
    <source>
        <dbReference type="ARBA" id="ARBA00047561"/>
    </source>
</evidence>
<feature type="domain" description="Siroheme synthase central" evidence="8">
    <location>
        <begin position="166"/>
        <end position="191"/>
    </location>
</feature>
<dbReference type="Gene3D" id="1.10.8.610">
    <property type="entry name" value="SirC, precorrin-2 dehydrogenase, C-terminal helical domain-like"/>
    <property type="match status" value="1"/>
</dbReference>
<dbReference type="Pfam" id="PF14824">
    <property type="entry name" value="Sirohm_synth_M"/>
    <property type="match status" value="1"/>
</dbReference>
<dbReference type="InterPro" id="IPR042518">
    <property type="entry name" value="SirC_C"/>
</dbReference>
<evidence type="ECO:0000256" key="2">
    <source>
        <dbReference type="ARBA" id="ARBA00012400"/>
    </source>
</evidence>
<dbReference type="PANTHER" id="PTHR35330">
    <property type="entry name" value="SIROHEME BIOSYNTHESIS PROTEIN MET8"/>
    <property type="match status" value="1"/>
</dbReference>
<dbReference type="InterPro" id="IPR006367">
    <property type="entry name" value="Sirohaem_synthase_N"/>
</dbReference>
<evidence type="ECO:0000313" key="9">
    <source>
        <dbReference type="EMBL" id="ATY86433.1"/>
    </source>
</evidence>
<dbReference type="GO" id="GO:0004325">
    <property type="term" value="F:ferrochelatase activity"/>
    <property type="evidence" value="ECO:0007669"/>
    <property type="project" value="InterPro"/>
</dbReference>
<dbReference type="PANTHER" id="PTHR35330:SF1">
    <property type="entry name" value="SIROHEME BIOSYNTHESIS PROTEIN MET8"/>
    <property type="match status" value="1"/>
</dbReference>
<evidence type="ECO:0000256" key="1">
    <source>
        <dbReference type="ARBA" id="ARBA00005010"/>
    </source>
</evidence>
<dbReference type="Pfam" id="PF13241">
    <property type="entry name" value="NAD_binding_7"/>
    <property type="match status" value="1"/>
</dbReference>
<dbReference type="EMBL" id="CP024955">
    <property type="protein sequence ID" value="ATY86433.1"/>
    <property type="molecule type" value="Genomic_DNA"/>
</dbReference>
<evidence type="ECO:0000256" key="5">
    <source>
        <dbReference type="ARBA" id="ARBA00023244"/>
    </source>
</evidence>
<keyword evidence="5" id="KW-0627">Porphyrin biosynthesis</keyword>
<dbReference type="Gene3D" id="3.40.50.720">
    <property type="entry name" value="NAD(P)-binding Rossmann-like Domain"/>
    <property type="match status" value="1"/>
</dbReference>